<dbReference type="InterPro" id="IPR036388">
    <property type="entry name" value="WH-like_DNA-bd_sf"/>
</dbReference>
<dbReference type="Gene3D" id="1.10.10.10">
    <property type="entry name" value="Winged helix-like DNA-binding domain superfamily/Winged helix DNA-binding domain"/>
    <property type="match status" value="1"/>
</dbReference>
<dbReference type="InterPro" id="IPR016032">
    <property type="entry name" value="Sig_transdc_resp-reg_C-effctor"/>
</dbReference>
<dbReference type="RefSeq" id="WP_066448198.1">
    <property type="nucleotide sequence ID" value="NZ_CAUWFI010000037.1"/>
</dbReference>
<keyword evidence="6" id="KW-1185">Reference proteome</keyword>
<dbReference type="GO" id="GO:0003700">
    <property type="term" value="F:DNA-binding transcription factor activity"/>
    <property type="evidence" value="ECO:0007669"/>
    <property type="project" value="InterPro"/>
</dbReference>
<dbReference type="Gene3D" id="1.10.1740.10">
    <property type="match status" value="1"/>
</dbReference>
<dbReference type="InterPro" id="IPR014284">
    <property type="entry name" value="RNA_pol_sigma-70_dom"/>
</dbReference>
<evidence type="ECO:0000256" key="3">
    <source>
        <dbReference type="ARBA" id="ARBA00024701"/>
    </source>
</evidence>
<comment type="function">
    <text evidence="3">Sigma factors are initiation factors that promote the attachment of RNA polymerase to specific initiation sites and are then released. Sigma-S contributes to the protection against external stress, thus playing a role in cellular fitness and survival.</text>
</comment>
<sequence length="204" mass="24560">MERYNDYELLYLFHCGSDEAKEILYHRYYKLVAKWVQPFLYHGRIHGWEFEDFIQIGMLAFFKAIDSYRDDKQTSLKTFMKGNILKRVISCVRQGHCIEEKINAIEFSLDNWLDEEEQYRYEDVVADPNEDYQPHASLIVKEQSTYYQERIYAVTSPREYQILLYKKAGYEEEEIAKKLNITLRSVYNAVYRCSKKIEGIDEFE</sequence>
<dbReference type="SUPFAM" id="SSF88946">
    <property type="entry name" value="Sigma2 domain of RNA polymerase sigma factors"/>
    <property type="match status" value="1"/>
</dbReference>
<reference evidence="5 6" key="1">
    <citation type="submission" date="2019-03" db="EMBL/GenBank/DDBJ databases">
        <title>Genomic Encyclopedia of Type Strains, Phase IV (KMG-IV): sequencing the most valuable type-strain genomes for metagenomic binning, comparative biology and taxonomic classification.</title>
        <authorList>
            <person name="Goeker M."/>
        </authorList>
    </citation>
    <scope>NUCLEOTIDE SEQUENCE [LARGE SCALE GENOMIC DNA]</scope>
    <source>
        <strain evidence="5 6">DSM 29487</strain>
    </source>
</reference>
<dbReference type="EMBL" id="SMCQ01000007">
    <property type="protein sequence ID" value="TCW00606.1"/>
    <property type="molecule type" value="Genomic_DNA"/>
</dbReference>
<evidence type="ECO:0000256" key="2">
    <source>
        <dbReference type="ARBA" id="ARBA00021245"/>
    </source>
</evidence>
<comment type="caution">
    <text evidence="5">The sequence shown here is derived from an EMBL/GenBank/DDBJ whole genome shotgun (WGS) entry which is preliminary data.</text>
</comment>
<feature type="domain" description="RNA polymerase sigma-70 region 2" evidence="4">
    <location>
        <begin position="24"/>
        <end position="85"/>
    </location>
</feature>
<name>A0A4R3Z5T2_9FIRM</name>
<protein>
    <recommendedName>
        <fullName evidence="2">RNA polymerase sigma factor SigS</fullName>
    </recommendedName>
</protein>
<evidence type="ECO:0000313" key="6">
    <source>
        <dbReference type="Proteomes" id="UP000295515"/>
    </source>
</evidence>
<dbReference type="GO" id="GO:0003677">
    <property type="term" value="F:DNA binding"/>
    <property type="evidence" value="ECO:0007669"/>
    <property type="project" value="InterPro"/>
</dbReference>
<accession>A0A4R3Z5T2</accession>
<proteinExistence type="inferred from homology"/>
<dbReference type="NCBIfam" id="TIGR02937">
    <property type="entry name" value="sigma70-ECF"/>
    <property type="match status" value="1"/>
</dbReference>
<evidence type="ECO:0000256" key="1">
    <source>
        <dbReference type="ARBA" id="ARBA00007788"/>
    </source>
</evidence>
<dbReference type="InterPro" id="IPR007627">
    <property type="entry name" value="RNA_pol_sigma70_r2"/>
</dbReference>
<dbReference type="SUPFAM" id="SSF46894">
    <property type="entry name" value="C-terminal effector domain of the bipartite response regulators"/>
    <property type="match status" value="1"/>
</dbReference>
<organism evidence="5 6">
    <name type="scientific">Longibaculum muris</name>
    <dbReference type="NCBI Taxonomy" id="1796628"/>
    <lineage>
        <taxon>Bacteria</taxon>
        <taxon>Bacillati</taxon>
        <taxon>Bacillota</taxon>
        <taxon>Erysipelotrichia</taxon>
        <taxon>Erysipelotrichales</taxon>
        <taxon>Coprobacillaceae</taxon>
        <taxon>Longibaculum</taxon>
    </lineage>
</organism>
<comment type="similarity">
    <text evidence="1">Belongs to the sigma-70 factor family.</text>
</comment>
<evidence type="ECO:0000313" key="5">
    <source>
        <dbReference type="EMBL" id="TCW00606.1"/>
    </source>
</evidence>
<dbReference type="GO" id="GO:0006352">
    <property type="term" value="P:DNA-templated transcription initiation"/>
    <property type="evidence" value="ECO:0007669"/>
    <property type="project" value="InterPro"/>
</dbReference>
<dbReference type="Pfam" id="PF04542">
    <property type="entry name" value="Sigma70_r2"/>
    <property type="match status" value="1"/>
</dbReference>
<gene>
    <name evidence="5" type="ORF">EDD60_10795</name>
</gene>
<dbReference type="Proteomes" id="UP000295515">
    <property type="component" value="Unassembled WGS sequence"/>
</dbReference>
<dbReference type="AlphaFoldDB" id="A0A4R3Z5T2"/>
<dbReference type="GeneID" id="98915189"/>
<evidence type="ECO:0000259" key="4">
    <source>
        <dbReference type="Pfam" id="PF04542"/>
    </source>
</evidence>
<dbReference type="InterPro" id="IPR013325">
    <property type="entry name" value="RNA_pol_sigma_r2"/>
</dbReference>